<dbReference type="OrthoDB" id="2019149at2759"/>
<dbReference type="PROSITE" id="PS00503">
    <property type="entry name" value="PECTINESTERASE_2"/>
    <property type="match status" value="1"/>
</dbReference>
<dbReference type="GO" id="GO:0042545">
    <property type="term" value="P:cell wall modification"/>
    <property type="evidence" value="ECO:0007669"/>
    <property type="project" value="UniProtKB-UniRule"/>
</dbReference>
<evidence type="ECO:0000256" key="3">
    <source>
        <dbReference type="ARBA" id="ARBA00007786"/>
    </source>
</evidence>
<dbReference type="GO" id="GO:0004857">
    <property type="term" value="F:enzyme inhibitor activity"/>
    <property type="evidence" value="ECO:0007669"/>
    <property type="project" value="InterPro"/>
</dbReference>
<feature type="domain" description="Pectinesterase inhibitor" evidence="8">
    <location>
        <begin position="46"/>
        <end position="199"/>
    </location>
</feature>
<evidence type="ECO:0000256" key="1">
    <source>
        <dbReference type="ARBA" id="ARBA00005184"/>
    </source>
</evidence>
<comment type="catalytic activity">
    <reaction evidence="7">
        <text>[(1-&gt;4)-alpha-D-galacturonosyl methyl ester](n) + n H2O = [(1-&gt;4)-alpha-D-galacturonosyl](n) + n methanol + n H(+)</text>
        <dbReference type="Rhea" id="RHEA:22380"/>
        <dbReference type="Rhea" id="RHEA-COMP:14570"/>
        <dbReference type="Rhea" id="RHEA-COMP:14573"/>
        <dbReference type="ChEBI" id="CHEBI:15377"/>
        <dbReference type="ChEBI" id="CHEBI:15378"/>
        <dbReference type="ChEBI" id="CHEBI:17790"/>
        <dbReference type="ChEBI" id="CHEBI:140522"/>
        <dbReference type="ChEBI" id="CHEBI:140523"/>
        <dbReference type="EC" id="3.1.1.11"/>
    </reaction>
</comment>
<feature type="active site" evidence="6">
    <location>
        <position position="408"/>
    </location>
</feature>
<keyword evidence="5 7" id="KW-0063">Aspartyl esterase</keyword>
<dbReference type="GO" id="GO:0045490">
    <property type="term" value="P:pectin catabolic process"/>
    <property type="evidence" value="ECO:0007669"/>
    <property type="project" value="UniProtKB-UniRule"/>
</dbReference>
<dbReference type="InterPro" id="IPR000070">
    <property type="entry name" value="Pectinesterase_cat"/>
</dbReference>
<comment type="similarity">
    <text evidence="2">In the N-terminal section; belongs to the PMEI family.</text>
</comment>
<keyword evidence="10" id="KW-1185">Reference proteome</keyword>
<dbReference type="NCBIfam" id="TIGR01614">
    <property type="entry name" value="PME_inhib"/>
    <property type="match status" value="1"/>
</dbReference>
<evidence type="ECO:0000256" key="2">
    <source>
        <dbReference type="ARBA" id="ARBA00006027"/>
    </source>
</evidence>
<protein>
    <recommendedName>
        <fullName evidence="7">Pectinesterase</fullName>
        <ecNumber evidence="7">3.1.1.11</ecNumber>
    </recommendedName>
</protein>
<name>A0A9Q0CV97_9POAL</name>
<dbReference type="Pfam" id="PF04043">
    <property type="entry name" value="PMEI"/>
    <property type="match status" value="1"/>
</dbReference>
<dbReference type="EMBL" id="JAMQYH010000002">
    <property type="protein sequence ID" value="KAJ1700174.1"/>
    <property type="molecule type" value="Genomic_DNA"/>
</dbReference>
<reference evidence="9" key="1">
    <citation type="journal article" date="2022" name="Cell">
        <title>Repeat-based holocentromeres influence genome architecture and karyotype evolution.</title>
        <authorList>
            <person name="Hofstatter P.G."/>
            <person name="Thangavel G."/>
            <person name="Lux T."/>
            <person name="Neumann P."/>
            <person name="Vondrak T."/>
            <person name="Novak P."/>
            <person name="Zhang M."/>
            <person name="Costa L."/>
            <person name="Castellani M."/>
            <person name="Scott A."/>
            <person name="Toegelov H."/>
            <person name="Fuchs J."/>
            <person name="Mata-Sucre Y."/>
            <person name="Dias Y."/>
            <person name="Vanzela A.L.L."/>
            <person name="Huettel B."/>
            <person name="Almeida C.C.S."/>
            <person name="Simkova H."/>
            <person name="Souza G."/>
            <person name="Pedrosa-Harand A."/>
            <person name="Macas J."/>
            <person name="Mayer K.F.X."/>
            <person name="Houben A."/>
            <person name="Marques A."/>
        </authorList>
    </citation>
    <scope>NUCLEOTIDE SEQUENCE</scope>
    <source>
        <strain evidence="9">RhyBre1mFocal</strain>
    </source>
</reference>
<accession>A0A9Q0CV97</accession>
<sequence>MAKKFVVGLLATVLIGVVCAGAIIALVNTTKKARSDSDDGSSSLSATSKSMSAMCSSALYKESCERTMSQISPNSSASPAEVFKSFVDIALKEFESAARHSAEVTKAKLAGSDSKTAAAVSDCEKLLEDALDHMKGVSSLSDKDITNLTAEADNISHMLSSSMTYLYTCVDGFEDSKLKAEMDSALDNATKMSSNVLGVITSIASLVEKLETDLNMLPTQGTNRKLLGYGMDRHGYPTWLSAGDRKLLQAAAASPKPNAVVAKDGSGQFKTINDAIKAIPVNHPGRYVIYVKAGVYDEIVMVPKDKNNVFMYGDGADKSIVTGKLSNVETQVTTRLTATFTVEGQNFIAKDMGFRNTAGAENHQAVALRISGDFGAFYKCRFDGFQDTLYTHTGRQFFRECTVSGTIDFIFGNSAVVFQNCVIICNRPLDNQQNTITAHGRTDPNMKTGVVLQNCQIVADKALEADKAKIPSYLGRPWKLYSRAVIMESSIGDYIHPEGWFPWNGNFALKTLYFAEYGNTGPGASTAGRVKWGTFHVITKVDATQFTAGAFINANNWLASTGVPNYLGFKA</sequence>
<gene>
    <name evidence="9" type="ORF">LUZ63_008686</name>
</gene>
<comment type="similarity">
    <text evidence="3">In the C-terminal section; belongs to the pectinesterase family.</text>
</comment>
<evidence type="ECO:0000313" key="10">
    <source>
        <dbReference type="Proteomes" id="UP001151287"/>
    </source>
</evidence>
<evidence type="ECO:0000259" key="8">
    <source>
        <dbReference type="SMART" id="SM00856"/>
    </source>
</evidence>
<dbReference type="SUPFAM" id="SSF51126">
    <property type="entry name" value="Pectin lyase-like"/>
    <property type="match status" value="1"/>
</dbReference>
<evidence type="ECO:0000256" key="4">
    <source>
        <dbReference type="ARBA" id="ARBA00022801"/>
    </source>
</evidence>
<dbReference type="GO" id="GO:0030599">
    <property type="term" value="F:pectinesterase activity"/>
    <property type="evidence" value="ECO:0007669"/>
    <property type="project" value="UniProtKB-UniRule"/>
</dbReference>
<dbReference type="Proteomes" id="UP001151287">
    <property type="component" value="Unassembled WGS sequence"/>
</dbReference>
<comment type="pathway">
    <text evidence="1 7">Glycan metabolism; pectin degradation; 2-dehydro-3-deoxy-D-gluconate from pectin: step 1/5.</text>
</comment>
<dbReference type="InterPro" id="IPR011050">
    <property type="entry name" value="Pectin_lyase_fold/virulence"/>
</dbReference>
<dbReference type="InterPro" id="IPR006501">
    <property type="entry name" value="Pectinesterase_inhib_dom"/>
</dbReference>
<dbReference type="EC" id="3.1.1.11" evidence="7"/>
<dbReference type="FunFam" id="2.160.20.10:FF:000001">
    <property type="entry name" value="Pectinesterase"/>
    <property type="match status" value="1"/>
</dbReference>
<dbReference type="InterPro" id="IPR035513">
    <property type="entry name" value="Invertase/methylesterase_inhib"/>
</dbReference>
<dbReference type="Gene3D" id="1.20.140.40">
    <property type="entry name" value="Invertase/pectin methylesterase inhibitor family protein"/>
    <property type="match status" value="1"/>
</dbReference>
<dbReference type="SMART" id="SM00856">
    <property type="entry name" value="PMEI"/>
    <property type="match status" value="1"/>
</dbReference>
<evidence type="ECO:0000256" key="5">
    <source>
        <dbReference type="ARBA" id="ARBA00023085"/>
    </source>
</evidence>
<dbReference type="InterPro" id="IPR012334">
    <property type="entry name" value="Pectin_lyas_fold"/>
</dbReference>
<dbReference type="SUPFAM" id="SSF101148">
    <property type="entry name" value="Plant invertase/pectin methylesterase inhibitor"/>
    <property type="match status" value="1"/>
</dbReference>
<dbReference type="CDD" id="cd15798">
    <property type="entry name" value="PMEI-like_3"/>
    <property type="match status" value="1"/>
</dbReference>
<keyword evidence="4 7" id="KW-0378">Hydrolase</keyword>
<dbReference type="PANTHER" id="PTHR31707">
    <property type="entry name" value="PECTINESTERASE"/>
    <property type="match status" value="1"/>
</dbReference>
<dbReference type="AlphaFoldDB" id="A0A9Q0CV97"/>
<evidence type="ECO:0000313" key="9">
    <source>
        <dbReference type="EMBL" id="KAJ1700174.1"/>
    </source>
</evidence>
<dbReference type="Gene3D" id="2.160.20.10">
    <property type="entry name" value="Single-stranded right-handed beta-helix, Pectin lyase-like"/>
    <property type="match status" value="1"/>
</dbReference>
<proteinExistence type="inferred from homology"/>
<dbReference type="Pfam" id="PF01095">
    <property type="entry name" value="Pectinesterase"/>
    <property type="match status" value="1"/>
</dbReference>
<organism evidence="9 10">
    <name type="scientific">Rhynchospora breviuscula</name>
    <dbReference type="NCBI Taxonomy" id="2022672"/>
    <lineage>
        <taxon>Eukaryota</taxon>
        <taxon>Viridiplantae</taxon>
        <taxon>Streptophyta</taxon>
        <taxon>Embryophyta</taxon>
        <taxon>Tracheophyta</taxon>
        <taxon>Spermatophyta</taxon>
        <taxon>Magnoliopsida</taxon>
        <taxon>Liliopsida</taxon>
        <taxon>Poales</taxon>
        <taxon>Cyperaceae</taxon>
        <taxon>Cyperoideae</taxon>
        <taxon>Rhynchosporeae</taxon>
        <taxon>Rhynchospora</taxon>
    </lineage>
</organism>
<evidence type="ECO:0000256" key="6">
    <source>
        <dbReference type="PROSITE-ProRule" id="PRU10040"/>
    </source>
</evidence>
<dbReference type="InterPro" id="IPR033131">
    <property type="entry name" value="Pectinesterase_Asp_AS"/>
</dbReference>
<comment type="caution">
    <text evidence="9">The sequence shown here is derived from an EMBL/GenBank/DDBJ whole genome shotgun (WGS) entry which is preliminary data.</text>
</comment>
<evidence type="ECO:0000256" key="7">
    <source>
        <dbReference type="RuleBase" id="RU000589"/>
    </source>
</evidence>